<comment type="caution">
    <text evidence="7">The sequence shown here is derived from an EMBL/GenBank/DDBJ whole genome shotgun (WGS) entry which is preliminary data.</text>
</comment>
<dbReference type="Proteomes" id="UP001149163">
    <property type="component" value="Unassembled WGS sequence"/>
</dbReference>
<dbReference type="RefSeq" id="XP_056543868.1">
    <property type="nucleotide sequence ID" value="XM_056688313.1"/>
</dbReference>
<proteinExistence type="inferred from homology"/>
<dbReference type="InterPro" id="IPR012901">
    <property type="entry name" value="CARME"/>
</dbReference>
<dbReference type="EC" id="2.1.1.22" evidence="2"/>
<sequence>MADPEQSVASDAEGEETWTGDFDPFSDPEERRVLFAAFDSFRQYRRTAHHNTTHRRRQAFYALPSAHWHMLSEPPFSILDTLNKVDDAIDTNAEIADAILAVGLESFGLSASPDKHDPSQYWHGTATASDVNKAHSTIRQFYRDWSAEGRVERDVCYAPVLEDLHAEFQTRRDAGEEIRVLVPGAGLGRLVFEVCLAGYSAEGNEISYHQLLASSWVLNHTAGPAAHALHPFALQFSNLHSRAQQLRSVLVPDVHPGTAMHEAAQAQAPFGSMAMSAADFVVLYSQPSNRETFDAVATVFFIDTAPNLIRYIEAIHHCLKPGGLWTNVGPLLWHFEDGHPRHDSNEARPGPTSGEHSGIGEPGNVELSEDEVIYLIERMGFRLEARAGDRRPCGYIQDGESMLQNLYQPSHWVARKVAQ</sequence>
<keyword evidence="3" id="KW-0489">Methyltransferase</keyword>
<keyword evidence="4" id="KW-0808">Transferase</keyword>
<dbReference type="EMBL" id="JAPQKN010000003">
    <property type="protein sequence ID" value="KAJ5167407.1"/>
    <property type="molecule type" value="Genomic_DNA"/>
</dbReference>
<accession>A0A9W9I7U2</accession>
<keyword evidence="5" id="KW-0949">S-adenosyl-L-methionine</keyword>
<dbReference type="AlphaFoldDB" id="A0A9W9I7U2"/>
<feature type="region of interest" description="Disordered" evidence="6">
    <location>
        <begin position="1"/>
        <end position="26"/>
    </location>
</feature>
<feature type="region of interest" description="Disordered" evidence="6">
    <location>
        <begin position="342"/>
        <end position="363"/>
    </location>
</feature>
<comment type="similarity">
    <text evidence="1">Belongs to the carnosine N-methyltransferase family.</text>
</comment>
<organism evidence="7 8">
    <name type="scientific">Penicillium canariense</name>
    <dbReference type="NCBI Taxonomy" id="189055"/>
    <lineage>
        <taxon>Eukaryota</taxon>
        <taxon>Fungi</taxon>
        <taxon>Dikarya</taxon>
        <taxon>Ascomycota</taxon>
        <taxon>Pezizomycotina</taxon>
        <taxon>Eurotiomycetes</taxon>
        <taxon>Eurotiomycetidae</taxon>
        <taxon>Eurotiales</taxon>
        <taxon>Aspergillaceae</taxon>
        <taxon>Penicillium</taxon>
    </lineage>
</organism>
<gene>
    <name evidence="7" type="ORF">N7482_006188</name>
</gene>
<protein>
    <recommendedName>
        <fullName evidence="2">carnosine N-methyltransferase</fullName>
        <ecNumber evidence="2">2.1.1.22</ecNumber>
    </recommendedName>
</protein>
<dbReference type="Gene3D" id="3.40.50.150">
    <property type="entry name" value="Vaccinia Virus protein VP39"/>
    <property type="match status" value="1"/>
</dbReference>
<evidence type="ECO:0000256" key="3">
    <source>
        <dbReference type="ARBA" id="ARBA00022603"/>
    </source>
</evidence>
<dbReference type="GO" id="GO:0032259">
    <property type="term" value="P:methylation"/>
    <property type="evidence" value="ECO:0007669"/>
    <property type="project" value="UniProtKB-KW"/>
</dbReference>
<name>A0A9W9I7U2_9EURO</name>
<evidence type="ECO:0000256" key="4">
    <source>
        <dbReference type="ARBA" id="ARBA00022679"/>
    </source>
</evidence>
<keyword evidence="8" id="KW-1185">Reference proteome</keyword>
<dbReference type="PANTHER" id="PTHR12303:SF6">
    <property type="entry name" value="CARNOSINE N-METHYLTRANSFERASE"/>
    <property type="match status" value="1"/>
</dbReference>
<evidence type="ECO:0000313" key="7">
    <source>
        <dbReference type="EMBL" id="KAJ5167407.1"/>
    </source>
</evidence>
<dbReference type="GeneID" id="81427489"/>
<dbReference type="OrthoDB" id="978at2759"/>
<evidence type="ECO:0000256" key="6">
    <source>
        <dbReference type="SAM" id="MobiDB-lite"/>
    </source>
</evidence>
<evidence type="ECO:0000256" key="2">
    <source>
        <dbReference type="ARBA" id="ARBA00012003"/>
    </source>
</evidence>
<dbReference type="GO" id="GO:0030735">
    <property type="term" value="F:carnosine N-methyltransferase activity"/>
    <property type="evidence" value="ECO:0007669"/>
    <property type="project" value="UniProtKB-EC"/>
</dbReference>
<evidence type="ECO:0000313" key="8">
    <source>
        <dbReference type="Proteomes" id="UP001149163"/>
    </source>
</evidence>
<evidence type="ECO:0000256" key="1">
    <source>
        <dbReference type="ARBA" id="ARBA00010086"/>
    </source>
</evidence>
<dbReference type="SUPFAM" id="SSF53335">
    <property type="entry name" value="S-adenosyl-L-methionine-dependent methyltransferases"/>
    <property type="match status" value="1"/>
</dbReference>
<dbReference type="InterPro" id="IPR029063">
    <property type="entry name" value="SAM-dependent_MTases_sf"/>
</dbReference>
<dbReference type="Pfam" id="PF07942">
    <property type="entry name" value="CARME"/>
    <property type="match status" value="1"/>
</dbReference>
<dbReference type="SMART" id="SM01296">
    <property type="entry name" value="N2227"/>
    <property type="match status" value="1"/>
</dbReference>
<reference evidence="7" key="2">
    <citation type="journal article" date="2023" name="IMA Fungus">
        <title>Comparative genomic study of the Penicillium genus elucidates a diverse pangenome and 15 lateral gene transfer events.</title>
        <authorList>
            <person name="Petersen C."/>
            <person name="Sorensen T."/>
            <person name="Nielsen M.R."/>
            <person name="Sondergaard T.E."/>
            <person name="Sorensen J.L."/>
            <person name="Fitzpatrick D.A."/>
            <person name="Frisvad J.C."/>
            <person name="Nielsen K.L."/>
        </authorList>
    </citation>
    <scope>NUCLEOTIDE SEQUENCE</scope>
    <source>
        <strain evidence="7">IBT 26290</strain>
    </source>
</reference>
<dbReference type="PANTHER" id="PTHR12303">
    <property type="entry name" value="CARNOSINE N-METHYLTRANSFERASE"/>
    <property type="match status" value="1"/>
</dbReference>
<reference evidence="7" key="1">
    <citation type="submission" date="2022-11" db="EMBL/GenBank/DDBJ databases">
        <authorList>
            <person name="Petersen C."/>
        </authorList>
    </citation>
    <scope>NUCLEOTIDE SEQUENCE</scope>
    <source>
        <strain evidence="7">IBT 26290</strain>
    </source>
</reference>
<evidence type="ECO:0000256" key="5">
    <source>
        <dbReference type="ARBA" id="ARBA00022691"/>
    </source>
</evidence>